<accession>A0A853A6H9</accession>
<feature type="compositionally biased region" description="Gly residues" evidence="4">
    <location>
        <begin position="445"/>
        <end position="511"/>
    </location>
</feature>
<dbReference type="GO" id="GO:0042301">
    <property type="term" value="F:phosphate ion binding"/>
    <property type="evidence" value="ECO:0007669"/>
    <property type="project" value="InterPro"/>
</dbReference>
<evidence type="ECO:0000256" key="6">
    <source>
        <dbReference type="SAM" id="SignalP"/>
    </source>
</evidence>
<gene>
    <name evidence="8" type="ORF">FHU37_003224</name>
</gene>
<dbReference type="Gene3D" id="3.40.190.10">
    <property type="entry name" value="Periplasmic binding protein-like II"/>
    <property type="match status" value="2"/>
</dbReference>
<proteinExistence type="inferred from homology"/>
<evidence type="ECO:0000313" key="8">
    <source>
        <dbReference type="EMBL" id="NYI06281.1"/>
    </source>
</evidence>
<evidence type="ECO:0000256" key="5">
    <source>
        <dbReference type="SAM" id="Phobius"/>
    </source>
</evidence>
<evidence type="ECO:0000256" key="1">
    <source>
        <dbReference type="ARBA" id="ARBA00008725"/>
    </source>
</evidence>
<reference evidence="8 9" key="1">
    <citation type="submission" date="2020-07" db="EMBL/GenBank/DDBJ databases">
        <title>Sequencing the genomes of 1000 actinobacteria strains.</title>
        <authorList>
            <person name="Klenk H.-P."/>
        </authorList>
    </citation>
    <scope>NUCLEOTIDE SEQUENCE [LARGE SCALE GENOMIC DNA]</scope>
    <source>
        <strain evidence="8 9">DSM 42178</strain>
    </source>
</reference>
<organism evidence="8 9">
    <name type="scientific">Allostreptomyces psammosilenae</name>
    <dbReference type="NCBI Taxonomy" id="1892865"/>
    <lineage>
        <taxon>Bacteria</taxon>
        <taxon>Bacillati</taxon>
        <taxon>Actinomycetota</taxon>
        <taxon>Actinomycetes</taxon>
        <taxon>Kitasatosporales</taxon>
        <taxon>Streptomycetaceae</taxon>
        <taxon>Allostreptomyces</taxon>
    </lineage>
</organism>
<sequence>MSPNRPGGRRSRWTALLALLTSWCVLAPAGTAAAATQDYTRISGSGSTWSQNALDQWRRNVQQYGMTVDYAGVGSSQGRQQFLNGSVDFAVSEIPFVTQPEFPGEAVERPERGTYAYMPIVAGGTAFMYNLKIGGQQVTNLRLSGEVLAKIFTGAITTWADPAIQEDNPGLRMPNRRIVPVYRSEGSGTTAQFTKWMASEHPDVWGDFCERLGRDNCGFTSYYPQVPGGVGQNGSTGVAGYVRQAHSEGAITYVEYSYAVNAGFPVAKVLNRAGYYVEPTAQSVAVGLLQAEVEENPNSPDYLTQQLEGVYRDDDPRTYPLSSYSYMILPTTVRGIFTEEKGYTLSSFANWFLCQGQQQAEELGYSPLPINLVEAAMEQVRRIPGAVQEDINIRNCNNPTFSPDGTNTLARNAPQPAACDRQGPQQCTDGTGGNRTPTRPSGNASGSGGGGGSNGSGSGGGAGDTGSGTTGGSGAATGGNGGSGTTGGSADSGGSADGGSSEGGDGGGSATTGGPTDQASGPVYDPDTGSYVDDSAGVTGGAGTGQIVLATPTSLETAGGWSTRHTLMVLAAALMLAVIVAPPAVSRWLARRGGRA</sequence>
<feature type="region of interest" description="Disordered" evidence="4">
    <location>
        <begin position="397"/>
        <end position="537"/>
    </location>
</feature>
<dbReference type="SUPFAM" id="SSF53850">
    <property type="entry name" value="Periplasmic binding protein-like II"/>
    <property type="match status" value="1"/>
</dbReference>
<feature type="compositionally biased region" description="Polar residues" evidence="4">
    <location>
        <begin position="397"/>
        <end position="410"/>
    </location>
</feature>
<dbReference type="InterPro" id="IPR005673">
    <property type="entry name" value="ABC_phos-bd_PstS"/>
</dbReference>
<dbReference type="Pfam" id="PF12849">
    <property type="entry name" value="PBP_like_2"/>
    <property type="match status" value="1"/>
</dbReference>
<dbReference type="NCBIfam" id="TIGR00975">
    <property type="entry name" value="3a0107s03"/>
    <property type="match status" value="1"/>
</dbReference>
<comment type="similarity">
    <text evidence="1">Belongs to the PstS family.</text>
</comment>
<dbReference type="PANTHER" id="PTHR42996">
    <property type="entry name" value="PHOSPHATE-BINDING PROTEIN PSTS"/>
    <property type="match status" value="1"/>
</dbReference>
<dbReference type="GO" id="GO:0043190">
    <property type="term" value="C:ATP-binding cassette (ABC) transporter complex"/>
    <property type="evidence" value="ECO:0007669"/>
    <property type="project" value="InterPro"/>
</dbReference>
<keyword evidence="5" id="KW-0812">Transmembrane</keyword>
<dbReference type="EMBL" id="JACBZD010000001">
    <property type="protein sequence ID" value="NYI06281.1"/>
    <property type="molecule type" value="Genomic_DNA"/>
</dbReference>
<feature type="signal peptide" evidence="6">
    <location>
        <begin position="1"/>
        <end position="34"/>
    </location>
</feature>
<evidence type="ECO:0000313" key="9">
    <source>
        <dbReference type="Proteomes" id="UP000567795"/>
    </source>
</evidence>
<keyword evidence="5" id="KW-0472">Membrane</keyword>
<protein>
    <submittedName>
        <fullName evidence="8">Phosphate ABC transporter phosphate-binding protein</fullName>
    </submittedName>
</protein>
<dbReference type="CDD" id="cd13565">
    <property type="entry name" value="PBP2_PstS"/>
    <property type="match status" value="1"/>
</dbReference>
<keyword evidence="5" id="KW-1133">Transmembrane helix</keyword>
<feature type="transmembrane region" description="Helical" evidence="5">
    <location>
        <begin position="567"/>
        <end position="590"/>
    </location>
</feature>
<dbReference type="PANTHER" id="PTHR42996:SF1">
    <property type="entry name" value="PHOSPHATE-BINDING PROTEIN PSTS"/>
    <property type="match status" value="1"/>
</dbReference>
<dbReference type="AlphaFoldDB" id="A0A853A6H9"/>
<evidence type="ECO:0000256" key="3">
    <source>
        <dbReference type="ARBA" id="ARBA00022592"/>
    </source>
</evidence>
<feature type="compositionally biased region" description="Polar residues" evidence="4">
    <location>
        <begin position="423"/>
        <end position="440"/>
    </location>
</feature>
<keyword evidence="6" id="KW-0732">Signal</keyword>
<keyword evidence="3" id="KW-0592">Phosphate transport</keyword>
<feature type="domain" description="PBP" evidence="7">
    <location>
        <begin position="33"/>
        <end position="354"/>
    </location>
</feature>
<evidence type="ECO:0000256" key="4">
    <source>
        <dbReference type="SAM" id="MobiDB-lite"/>
    </source>
</evidence>
<dbReference type="InterPro" id="IPR050962">
    <property type="entry name" value="Phosphate-bind_PstS"/>
</dbReference>
<comment type="caution">
    <text evidence="8">The sequence shown here is derived from an EMBL/GenBank/DDBJ whole genome shotgun (WGS) entry which is preliminary data.</text>
</comment>
<name>A0A853A6H9_9ACTN</name>
<feature type="chain" id="PRO_5033001888" evidence="6">
    <location>
        <begin position="35"/>
        <end position="596"/>
    </location>
</feature>
<dbReference type="InterPro" id="IPR024370">
    <property type="entry name" value="PBP_domain"/>
</dbReference>
<dbReference type="RefSeq" id="WP_179814892.1">
    <property type="nucleotide sequence ID" value="NZ_JACBZD010000001.1"/>
</dbReference>
<evidence type="ECO:0000256" key="2">
    <source>
        <dbReference type="ARBA" id="ARBA00022448"/>
    </source>
</evidence>
<keyword evidence="2" id="KW-0813">Transport</keyword>
<keyword evidence="9" id="KW-1185">Reference proteome</keyword>
<dbReference type="Proteomes" id="UP000567795">
    <property type="component" value="Unassembled WGS sequence"/>
</dbReference>
<dbReference type="GO" id="GO:0035435">
    <property type="term" value="P:phosphate ion transmembrane transport"/>
    <property type="evidence" value="ECO:0007669"/>
    <property type="project" value="InterPro"/>
</dbReference>
<evidence type="ECO:0000259" key="7">
    <source>
        <dbReference type="Pfam" id="PF12849"/>
    </source>
</evidence>